<reference evidence="1" key="1">
    <citation type="submission" date="2014-11" db="EMBL/GenBank/DDBJ databases">
        <authorList>
            <person name="Amaro Gonzalez C."/>
        </authorList>
    </citation>
    <scope>NUCLEOTIDE SEQUENCE</scope>
</reference>
<name>A0A0E9VGZ3_ANGAN</name>
<dbReference type="EMBL" id="GBXM01031245">
    <property type="protein sequence ID" value="JAH77332.1"/>
    <property type="molecule type" value="Transcribed_RNA"/>
</dbReference>
<protein>
    <submittedName>
        <fullName evidence="1">Uncharacterized protein</fullName>
    </submittedName>
</protein>
<organism evidence="1">
    <name type="scientific">Anguilla anguilla</name>
    <name type="common">European freshwater eel</name>
    <name type="synonym">Muraena anguilla</name>
    <dbReference type="NCBI Taxonomy" id="7936"/>
    <lineage>
        <taxon>Eukaryota</taxon>
        <taxon>Metazoa</taxon>
        <taxon>Chordata</taxon>
        <taxon>Craniata</taxon>
        <taxon>Vertebrata</taxon>
        <taxon>Euteleostomi</taxon>
        <taxon>Actinopterygii</taxon>
        <taxon>Neopterygii</taxon>
        <taxon>Teleostei</taxon>
        <taxon>Anguilliformes</taxon>
        <taxon>Anguillidae</taxon>
        <taxon>Anguilla</taxon>
    </lineage>
</organism>
<reference evidence="1" key="2">
    <citation type="journal article" date="2015" name="Fish Shellfish Immunol.">
        <title>Early steps in the European eel (Anguilla anguilla)-Vibrio vulnificus interaction in the gills: Role of the RtxA13 toxin.</title>
        <authorList>
            <person name="Callol A."/>
            <person name="Pajuelo D."/>
            <person name="Ebbesson L."/>
            <person name="Teles M."/>
            <person name="MacKenzie S."/>
            <person name="Amaro C."/>
        </authorList>
    </citation>
    <scope>NUCLEOTIDE SEQUENCE</scope>
</reference>
<sequence length="15" mass="1629">MEPSGSRSYQNQASS</sequence>
<accession>A0A0E9VGZ3</accession>
<evidence type="ECO:0000313" key="1">
    <source>
        <dbReference type="EMBL" id="JAH77332.1"/>
    </source>
</evidence>
<proteinExistence type="predicted"/>